<name>A0A1R3G3U2_9ROSI</name>
<accession>A0A1R3G3U2</accession>
<dbReference type="SUPFAM" id="SSF101941">
    <property type="entry name" value="NAC domain"/>
    <property type="match status" value="1"/>
</dbReference>
<sequence>MKIYYQIFLMKVAYVLHEFYPHGESQDGNVAGALTENQKKWLNDDYICHLTILQAMNDSLFNAFQRCHFRKGKKPKADKVTDENMVAMLTEVNMVNNDDNWWIDSGATCHVTPFKSVFKIYEEIDEDKSEQNTGEKKSIKKSSIAMEGEHQGQGKEETLPPGFRFHPTAEELITYYVVNKDPMANAYHHFQFYFHLLPQSPIFYSPHSSYPLALPSTLLSPQPSSSMPQISTPLTTTQTRKTPPTLPPP</sequence>
<feature type="compositionally biased region" description="Low complexity" evidence="1">
    <location>
        <begin position="219"/>
        <end position="243"/>
    </location>
</feature>
<comment type="caution">
    <text evidence="2">The sequence shown here is derived from an EMBL/GenBank/DDBJ whole genome shotgun (WGS) entry which is preliminary data.</text>
</comment>
<dbReference type="AlphaFoldDB" id="A0A1R3G3U2"/>
<evidence type="ECO:0000256" key="1">
    <source>
        <dbReference type="SAM" id="MobiDB-lite"/>
    </source>
</evidence>
<dbReference type="InterPro" id="IPR036093">
    <property type="entry name" value="NAC_dom_sf"/>
</dbReference>
<evidence type="ECO:0000313" key="2">
    <source>
        <dbReference type="EMBL" id="OMO52733.1"/>
    </source>
</evidence>
<feature type="region of interest" description="Disordered" evidence="1">
    <location>
        <begin position="127"/>
        <end position="162"/>
    </location>
</feature>
<feature type="compositionally biased region" description="Basic and acidic residues" evidence="1">
    <location>
        <begin position="147"/>
        <end position="158"/>
    </location>
</feature>
<dbReference type="GO" id="GO:0003677">
    <property type="term" value="F:DNA binding"/>
    <property type="evidence" value="ECO:0007669"/>
    <property type="project" value="InterPro"/>
</dbReference>
<dbReference type="GO" id="GO:0006355">
    <property type="term" value="P:regulation of DNA-templated transcription"/>
    <property type="evidence" value="ECO:0007669"/>
    <property type="project" value="InterPro"/>
</dbReference>
<dbReference type="Proteomes" id="UP000187203">
    <property type="component" value="Unassembled WGS sequence"/>
</dbReference>
<organism evidence="2 3">
    <name type="scientific">Corchorus olitorius</name>
    <dbReference type="NCBI Taxonomy" id="93759"/>
    <lineage>
        <taxon>Eukaryota</taxon>
        <taxon>Viridiplantae</taxon>
        <taxon>Streptophyta</taxon>
        <taxon>Embryophyta</taxon>
        <taxon>Tracheophyta</taxon>
        <taxon>Spermatophyta</taxon>
        <taxon>Magnoliopsida</taxon>
        <taxon>eudicotyledons</taxon>
        <taxon>Gunneridae</taxon>
        <taxon>Pentapetalae</taxon>
        <taxon>rosids</taxon>
        <taxon>malvids</taxon>
        <taxon>Malvales</taxon>
        <taxon>Malvaceae</taxon>
        <taxon>Grewioideae</taxon>
        <taxon>Apeibeae</taxon>
        <taxon>Corchorus</taxon>
    </lineage>
</organism>
<dbReference type="EMBL" id="AWUE01023785">
    <property type="protein sequence ID" value="OMO52733.1"/>
    <property type="molecule type" value="Genomic_DNA"/>
</dbReference>
<feature type="region of interest" description="Disordered" evidence="1">
    <location>
        <begin position="219"/>
        <end position="249"/>
    </location>
</feature>
<reference evidence="3" key="1">
    <citation type="submission" date="2013-09" db="EMBL/GenBank/DDBJ databases">
        <title>Corchorus olitorius genome sequencing.</title>
        <authorList>
            <person name="Alam M."/>
            <person name="Haque M.S."/>
            <person name="Islam M.S."/>
            <person name="Emdad E.M."/>
            <person name="Islam M.M."/>
            <person name="Ahmed B."/>
            <person name="Halim A."/>
            <person name="Hossen Q.M.M."/>
            <person name="Hossain M.Z."/>
            <person name="Ahmed R."/>
            <person name="Khan M.M."/>
            <person name="Islam R."/>
            <person name="Rashid M.M."/>
            <person name="Khan S.A."/>
            <person name="Rahman M.S."/>
            <person name="Alam M."/>
            <person name="Yahiya A.S."/>
            <person name="Khan M.S."/>
            <person name="Azam M.S."/>
            <person name="Haque T."/>
            <person name="Lashkar M.Z.H."/>
            <person name="Akhand A.I."/>
            <person name="Morshed G."/>
            <person name="Roy S."/>
            <person name="Uddin K.S."/>
            <person name="Rabeya T."/>
            <person name="Hossain A.S."/>
            <person name="Chowdhury A."/>
            <person name="Snigdha A.R."/>
            <person name="Mortoza M.S."/>
            <person name="Matin S.A."/>
            <person name="Hoque S.M.E."/>
            <person name="Islam M.K."/>
            <person name="Roy D.K."/>
            <person name="Haider R."/>
            <person name="Moosa M.M."/>
            <person name="Elias S.M."/>
            <person name="Hasan A.M."/>
            <person name="Jahan S."/>
            <person name="Shafiuddin M."/>
            <person name="Mahmood N."/>
            <person name="Shommy N.S."/>
        </authorList>
    </citation>
    <scope>NUCLEOTIDE SEQUENCE [LARGE SCALE GENOMIC DNA]</scope>
    <source>
        <strain evidence="3">cv. O-4</strain>
    </source>
</reference>
<dbReference type="PANTHER" id="PTHR47592:SF27">
    <property type="entry name" value="OS08G0421700 PROTEIN"/>
    <property type="match status" value="1"/>
</dbReference>
<dbReference type="OrthoDB" id="1741320at2759"/>
<gene>
    <name evidence="2" type="ORF">COLO4_37025</name>
</gene>
<proteinExistence type="predicted"/>
<protein>
    <submittedName>
        <fullName evidence="2">No apical meristem (NAM) protein</fullName>
    </submittedName>
</protein>
<keyword evidence="3" id="KW-1185">Reference proteome</keyword>
<evidence type="ECO:0000313" key="3">
    <source>
        <dbReference type="Proteomes" id="UP000187203"/>
    </source>
</evidence>
<dbReference type="PANTHER" id="PTHR47592">
    <property type="entry name" value="PBF68 PROTEIN"/>
    <property type="match status" value="1"/>
</dbReference>